<dbReference type="OrthoDB" id="3634698at2"/>
<dbReference type="AlphaFoldDB" id="A0A1R0KJT7"/>
<keyword evidence="1" id="KW-1133">Transmembrane helix</keyword>
<feature type="transmembrane region" description="Helical" evidence="1">
    <location>
        <begin position="35"/>
        <end position="64"/>
    </location>
</feature>
<keyword evidence="1" id="KW-0472">Membrane</keyword>
<dbReference type="Proteomes" id="UP000187486">
    <property type="component" value="Unassembled WGS sequence"/>
</dbReference>
<organism evidence="2 3">
    <name type="scientific">Amycolatopsis coloradensis</name>
    <dbReference type="NCBI Taxonomy" id="76021"/>
    <lineage>
        <taxon>Bacteria</taxon>
        <taxon>Bacillati</taxon>
        <taxon>Actinomycetota</taxon>
        <taxon>Actinomycetes</taxon>
        <taxon>Pseudonocardiales</taxon>
        <taxon>Pseudonocardiaceae</taxon>
        <taxon>Amycolatopsis</taxon>
    </lineage>
</organism>
<accession>A0A1R0KJT7</accession>
<sequence>MRNPECFGFPFGCVAVVAAATVAGLGSARHHGLSLVALGLVVLVTGVVTTATAAAGTAVIAWGVYSGFTAGTLGALEFTAETGLAAAVFTGATATGVLAGAAQRGRWLQRAAAMVTTAMKDPPTFEVGSIRTPSL</sequence>
<name>A0A1R0KJT7_9PSEU</name>
<feature type="transmembrane region" description="Helical" evidence="1">
    <location>
        <begin position="6"/>
        <end position="28"/>
    </location>
</feature>
<dbReference type="RefSeq" id="WP_076164682.1">
    <property type="nucleotide sequence ID" value="NZ_JBEZVB010000029.1"/>
</dbReference>
<comment type="caution">
    <text evidence="2">The sequence shown here is derived from an EMBL/GenBank/DDBJ whole genome shotgun (WGS) entry which is preliminary data.</text>
</comment>
<evidence type="ECO:0000256" key="1">
    <source>
        <dbReference type="SAM" id="Phobius"/>
    </source>
</evidence>
<dbReference type="EMBL" id="MQUQ01000017">
    <property type="protein sequence ID" value="OLZ46394.1"/>
    <property type="molecule type" value="Genomic_DNA"/>
</dbReference>
<reference evidence="2 3" key="1">
    <citation type="submission" date="2016-01" db="EMBL/GenBank/DDBJ databases">
        <title>Amycolatopsis coloradensis genome sequencing and assembly.</title>
        <authorList>
            <person name="Mayilraj S."/>
        </authorList>
    </citation>
    <scope>NUCLEOTIDE SEQUENCE [LARGE SCALE GENOMIC DNA]</scope>
    <source>
        <strain evidence="2 3">DSM 44225</strain>
    </source>
</reference>
<feature type="transmembrane region" description="Helical" evidence="1">
    <location>
        <begin position="84"/>
        <end position="102"/>
    </location>
</feature>
<evidence type="ECO:0000313" key="3">
    <source>
        <dbReference type="Proteomes" id="UP000187486"/>
    </source>
</evidence>
<proteinExistence type="predicted"/>
<keyword evidence="1" id="KW-0812">Transmembrane</keyword>
<protein>
    <submittedName>
        <fullName evidence="2">Uncharacterized protein</fullName>
    </submittedName>
</protein>
<gene>
    <name evidence="2" type="ORF">BS329_29540</name>
</gene>
<keyword evidence="3" id="KW-1185">Reference proteome</keyword>
<dbReference type="STRING" id="76021.BS329_29540"/>
<evidence type="ECO:0000313" key="2">
    <source>
        <dbReference type="EMBL" id="OLZ46394.1"/>
    </source>
</evidence>